<dbReference type="SUPFAM" id="SSF74650">
    <property type="entry name" value="Galactose mutarotase-like"/>
    <property type="match status" value="1"/>
</dbReference>
<name>C6HZA5_9BACT</name>
<feature type="domain" description="Alpha-amylase/4-alpha-glucanotransferase C-terminal" evidence="6">
    <location>
        <begin position="413"/>
        <end position="696"/>
    </location>
</feature>
<reference evidence="7 8" key="1">
    <citation type="journal article" date="2009" name="Appl. Environ. Microbiol.">
        <title>Community genomic and proteomic analyses of chemoautotrophic iron-oxidizing "Leptospirillum rubarum" (Group II) and "Leptospirillum ferrodiazotrophum" (Group III) bacteria in acid mine drainage biofilms.</title>
        <authorList>
            <person name="Goltsman D.S."/>
            <person name="Denef V.J."/>
            <person name="Singer S.W."/>
            <person name="VerBerkmoes N.C."/>
            <person name="Lefsrud M."/>
            <person name="Mueller R.S."/>
            <person name="Dick G.J."/>
            <person name="Sun C.L."/>
            <person name="Wheeler K.E."/>
            <person name="Zemla A."/>
            <person name="Baker B.J."/>
            <person name="Hauser L."/>
            <person name="Land M."/>
            <person name="Shah M.B."/>
            <person name="Thelen M.P."/>
            <person name="Hettich R.L."/>
            <person name="Banfield J.F."/>
        </authorList>
    </citation>
    <scope>NUCLEOTIDE SEQUENCE [LARGE SCALE GENOMIC DNA]</scope>
</reference>
<evidence type="ECO:0000256" key="2">
    <source>
        <dbReference type="ARBA" id="ARBA00023277"/>
    </source>
</evidence>
<dbReference type="InterPro" id="IPR015179">
    <property type="entry name" value="A-amylase/a-glucTrfase_C"/>
</dbReference>
<dbReference type="SUPFAM" id="SSF88713">
    <property type="entry name" value="Glycoside hydrolase/deacetylase"/>
    <property type="match status" value="1"/>
</dbReference>
<keyword evidence="8" id="KW-1185">Reference proteome</keyword>
<evidence type="ECO:0000256" key="3">
    <source>
        <dbReference type="SAM" id="MobiDB-lite"/>
    </source>
</evidence>
<keyword evidence="2" id="KW-0119">Carbohydrate metabolism</keyword>
<dbReference type="SUPFAM" id="SSF88688">
    <property type="entry name" value="Families 57/38 glycoside transferase middle domain"/>
    <property type="match status" value="1"/>
</dbReference>
<evidence type="ECO:0000313" key="7">
    <source>
        <dbReference type="EMBL" id="EES52116.1"/>
    </source>
</evidence>
<protein>
    <submittedName>
        <fullName evidence="7">4-alpha-glucanotransferase</fullName>
    </submittedName>
</protein>
<dbReference type="InterPro" id="IPR011330">
    <property type="entry name" value="Glyco_hydro/deAcase_b/a-brl"/>
</dbReference>
<dbReference type="AlphaFoldDB" id="C6HZA5"/>
<dbReference type="PANTHER" id="PTHR36306:SF1">
    <property type="entry name" value="ALPHA-AMYLASE-RELATED"/>
    <property type="match status" value="1"/>
</dbReference>
<proteinExistence type="inferred from homology"/>
<dbReference type="GO" id="GO:0016740">
    <property type="term" value="F:transferase activity"/>
    <property type="evidence" value="ECO:0007669"/>
    <property type="project" value="UniProtKB-KW"/>
</dbReference>
<dbReference type="Pfam" id="PF03065">
    <property type="entry name" value="Glyco_hydro_57"/>
    <property type="match status" value="1"/>
</dbReference>
<feature type="domain" description="Glycoside hydrolase family 57 N-terminal" evidence="4">
    <location>
        <begin position="13"/>
        <end position="275"/>
    </location>
</feature>
<evidence type="ECO:0000256" key="1">
    <source>
        <dbReference type="ARBA" id="ARBA00006821"/>
    </source>
</evidence>
<accession>C6HZA5</accession>
<dbReference type="InterPro" id="IPR052046">
    <property type="entry name" value="GH57_Enzymes"/>
</dbReference>
<evidence type="ECO:0000259" key="4">
    <source>
        <dbReference type="Pfam" id="PF03065"/>
    </source>
</evidence>
<feature type="domain" description="Alpha-amylase/4-alpha-glucanotransferase central" evidence="5">
    <location>
        <begin position="318"/>
        <end position="396"/>
    </location>
</feature>
<dbReference type="InterPro" id="IPR011013">
    <property type="entry name" value="Gal_mutarotase_sf_dom"/>
</dbReference>
<evidence type="ECO:0000313" key="8">
    <source>
        <dbReference type="Proteomes" id="UP000009374"/>
    </source>
</evidence>
<dbReference type="PANTHER" id="PTHR36306">
    <property type="entry name" value="ALPHA-AMYLASE-RELATED-RELATED"/>
    <property type="match status" value="1"/>
</dbReference>
<dbReference type="Pfam" id="PF09095">
    <property type="entry name" value="AmyA-gluTrfs_C"/>
    <property type="match status" value="1"/>
</dbReference>
<dbReference type="GO" id="GO:0005975">
    <property type="term" value="P:carbohydrate metabolic process"/>
    <property type="evidence" value="ECO:0007669"/>
    <property type="project" value="InterPro"/>
</dbReference>
<gene>
    <name evidence="7" type="ORF">UBAL3_94530081</name>
</gene>
<keyword evidence="7" id="KW-0808">Transferase</keyword>
<dbReference type="GO" id="GO:0030246">
    <property type="term" value="F:carbohydrate binding"/>
    <property type="evidence" value="ECO:0007669"/>
    <property type="project" value="InterPro"/>
</dbReference>
<dbReference type="InterPro" id="IPR004300">
    <property type="entry name" value="Glyco_hydro_57_N"/>
</dbReference>
<dbReference type="Pfam" id="PF09094">
    <property type="entry name" value="AmyA-A_glucT_m"/>
    <property type="match status" value="1"/>
</dbReference>
<feature type="region of interest" description="Disordered" evidence="3">
    <location>
        <begin position="473"/>
        <end position="492"/>
    </location>
</feature>
<comment type="similarity">
    <text evidence="1">Belongs to the glycosyl hydrolase 57 family.</text>
</comment>
<dbReference type="Gene3D" id="2.70.98.10">
    <property type="match status" value="1"/>
</dbReference>
<dbReference type="Proteomes" id="UP000009374">
    <property type="component" value="Unassembled WGS sequence"/>
</dbReference>
<dbReference type="InterPro" id="IPR014718">
    <property type="entry name" value="GH-type_carb-bd"/>
</dbReference>
<sequence>MGDTRTDKRATMVFVMHNHQPAGNFEHVFRESFDRAYRPTVELLWQYEAIHASLHYTGPLLEWIEANEPSFLDLLKKMVDRGQIEILGGGFFEPIFCWLRPEDQRRQVDLMRRHLRERFGQGEGEGFWLAERVWETDLPARLASLGLSCAPLDDHHFHLAGISDDRLHGYYTVSWEGHPLKIFPISKDLRYLIPFRPPDVLLSFLDRQARGGKILTYADDGEKFGVWPATYKWVWEEGYLEHLFSQLNAQSGWLRVASMGEIARECPPTGIAVLPNASYTEMMEWALPAKVGHTYHQWVEKWEREGGNEDLRTLFRGGIFENFLVKYPDVHRLYHRMLLTGHFIAEAYPGTTPPDAVLLPYLRAQGNDVYWHGLFGGLYLSNLRHEAYRSLLESERALEEAGKLPVPTMLSGDFDADGSEDHFVRTRCYNLWITPGRGASVLELDDRTTSFHLTNTLTRQEESYHIRFREEVARRSQQGQAGGNSDGIPSIHDMAPTTGTEELAGMVYDRRPRRAFSEGVSQEGAPVADLLGGGSVFLLDLGEVPARLEKAGNDSLRFSLEGTLEGLPLRLIKEYRFLADSFSVGYRLESPGTSTFPDPWKGKRLWVEIPLTLLAGHDSGRTLSVDGRPGSSFWDETGDDGEVTGYQGEDTWSKTAFRVLLSGSDRFVHGPIETVSLSEAGLEKTFQGSLFMQGFSLDRLFGEGGSITVVCGPDARSLVHA</sequence>
<organism evidence="7 8">
    <name type="scientific">Leptospirillum ferrodiazotrophum</name>
    <dbReference type="NCBI Taxonomy" id="412449"/>
    <lineage>
        <taxon>Bacteria</taxon>
        <taxon>Pseudomonadati</taxon>
        <taxon>Nitrospirota</taxon>
        <taxon>Nitrospiria</taxon>
        <taxon>Nitrospirales</taxon>
        <taxon>Nitrospiraceae</taxon>
        <taxon>Leptospirillum</taxon>
    </lineage>
</organism>
<dbReference type="CDD" id="cd10793">
    <property type="entry name" value="GH57N_TLGT_like"/>
    <property type="match status" value="1"/>
</dbReference>
<evidence type="ECO:0000259" key="6">
    <source>
        <dbReference type="Pfam" id="PF09095"/>
    </source>
</evidence>
<dbReference type="InterPro" id="IPR028995">
    <property type="entry name" value="Glyco_hydro_57/38_cen_sf"/>
</dbReference>
<dbReference type="Gene3D" id="3.20.110.20">
    <property type="match status" value="1"/>
</dbReference>
<evidence type="ECO:0000259" key="5">
    <source>
        <dbReference type="Pfam" id="PF09094"/>
    </source>
</evidence>
<dbReference type="EMBL" id="GG693880">
    <property type="protein sequence ID" value="EES52116.1"/>
    <property type="molecule type" value="Genomic_DNA"/>
</dbReference>
<dbReference type="InterPro" id="IPR015178">
    <property type="entry name" value="A-amylase/a-glucTrfase_central"/>
</dbReference>